<name>A0A6G1BVS9_9ORYZ</name>
<reference evidence="2 3" key="1">
    <citation type="submission" date="2019-11" db="EMBL/GenBank/DDBJ databases">
        <title>Whole genome sequence of Oryza granulata.</title>
        <authorList>
            <person name="Li W."/>
        </authorList>
    </citation>
    <scope>NUCLEOTIDE SEQUENCE [LARGE SCALE GENOMIC DNA]</scope>
    <source>
        <strain evidence="3">cv. Menghai</strain>
        <tissue evidence="2">Leaf</tissue>
    </source>
</reference>
<accession>A0A6G1BVS9</accession>
<feature type="non-terminal residue" evidence="2">
    <location>
        <position position="61"/>
    </location>
</feature>
<keyword evidence="3" id="KW-1185">Reference proteome</keyword>
<dbReference type="AlphaFoldDB" id="A0A6G1BVS9"/>
<gene>
    <name evidence="2" type="ORF">E2562_012507</name>
</gene>
<organism evidence="2 3">
    <name type="scientific">Oryza meyeriana var. granulata</name>
    <dbReference type="NCBI Taxonomy" id="110450"/>
    <lineage>
        <taxon>Eukaryota</taxon>
        <taxon>Viridiplantae</taxon>
        <taxon>Streptophyta</taxon>
        <taxon>Embryophyta</taxon>
        <taxon>Tracheophyta</taxon>
        <taxon>Spermatophyta</taxon>
        <taxon>Magnoliopsida</taxon>
        <taxon>Liliopsida</taxon>
        <taxon>Poales</taxon>
        <taxon>Poaceae</taxon>
        <taxon>BOP clade</taxon>
        <taxon>Oryzoideae</taxon>
        <taxon>Oryzeae</taxon>
        <taxon>Oryzinae</taxon>
        <taxon>Oryza</taxon>
        <taxon>Oryza meyeriana</taxon>
    </lineage>
</organism>
<feature type="region of interest" description="Disordered" evidence="1">
    <location>
        <begin position="1"/>
        <end position="61"/>
    </location>
</feature>
<comment type="caution">
    <text evidence="2">The sequence shown here is derived from an EMBL/GenBank/DDBJ whole genome shotgun (WGS) entry which is preliminary data.</text>
</comment>
<proteinExistence type="predicted"/>
<evidence type="ECO:0000256" key="1">
    <source>
        <dbReference type="SAM" id="MobiDB-lite"/>
    </source>
</evidence>
<sequence length="61" mass="6558">ASQQKKGKHGDIPVQKVGRRQLASRSIKKNHGDQPGYPKTLPAAKGSRQQTVLKNGVQLAA</sequence>
<protein>
    <submittedName>
        <fullName evidence="2">Uncharacterized protein</fullName>
    </submittedName>
</protein>
<dbReference type="Proteomes" id="UP000479710">
    <property type="component" value="Unassembled WGS sequence"/>
</dbReference>
<evidence type="ECO:0000313" key="2">
    <source>
        <dbReference type="EMBL" id="KAF0892036.1"/>
    </source>
</evidence>
<evidence type="ECO:0000313" key="3">
    <source>
        <dbReference type="Proteomes" id="UP000479710"/>
    </source>
</evidence>
<feature type="non-terminal residue" evidence="2">
    <location>
        <position position="1"/>
    </location>
</feature>
<dbReference type="EMBL" id="SPHZ02000011">
    <property type="protein sequence ID" value="KAF0892036.1"/>
    <property type="molecule type" value="Genomic_DNA"/>
</dbReference>